<evidence type="ECO:0000256" key="1">
    <source>
        <dbReference type="SAM" id="MobiDB-lite"/>
    </source>
</evidence>
<organism evidence="4 5">
    <name type="scientific">Nakamurella panacisegetis</name>
    <dbReference type="NCBI Taxonomy" id="1090615"/>
    <lineage>
        <taxon>Bacteria</taxon>
        <taxon>Bacillati</taxon>
        <taxon>Actinomycetota</taxon>
        <taxon>Actinomycetes</taxon>
        <taxon>Nakamurellales</taxon>
        <taxon>Nakamurellaceae</taxon>
        <taxon>Nakamurella</taxon>
    </lineage>
</organism>
<feature type="transmembrane region" description="Helical" evidence="2">
    <location>
        <begin position="114"/>
        <end position="133"/>
    </location>
</feature>
<protein>
    <submittedName>
        <fullName evidence="4">VanZ like family protein</fullName>
    </submittedName>
</protein>
<evidence type="ECO:0000256" key="2">
    <source>
        <dbReference type="SAM" id="Phobius"/>
    </source>
</evidence>
<dbReference type="EMBL" id="LT629710">
    <property type="protein sequence ID" value="SDO38704.1"/>
    <property type="molecule type" value="Genomic_DNA"/>
</dbReference>
<dbReference type="Proteomes" id="UP000198741">
    <property type="component" value="Chromosome I"/>
</dbReference>
<gene>
    <name evidence="4" type="ORF">SAMN04515671_0778</name>
</gene>
<reference evidence="4 5" key="1">
    <citation type="submission" date="2016-10" db="EMBL/GenBank/DDBJ databases">
        <authorList>
            <person name="de Groot N.N."/>
        </authorList>
    </citation>
    <scope>NUCLEOTIDE SEQUENCE [LARGE SCALE GENOMIC DNA]</scope>
    <source>
        <strain evidence="5">P4-7,KCTC 19426,CECT 7604</strain>
    </source>
</reference>
<dbReference type="Pfam" id="PF04892">
    <property type="entry name" value="VanZ"/>
    <property type="match status" value="1"/>
</dbReference>
<keyword evidence="5" id="KW-1185">Reference proteome</keyword>
<feature type="region of interest" description="Disordered" evidence="1">
    <location>
        <begin position="1"/>
        <end position="26"/>
    </location>
</feature>
<feature type="transmembrane region" description="Helical" evidence="2">
    <location>
        <begin position="83"/>
        <end position="107"/>
    </location>
</feature>
<keyword evidence="2" id="KW-0812">Transmembrane</keyword>
<evidence type="ECO:0000259" key="3">
    <source>
        <dbReference type="Pfam" id="PF04892"/>
    </source>
</evidence>
<dbReference type="PANTHER" id="PTHR28008">
    <property type="entry name" value="DOMAIN PROTEIN, PUTATIVE (AFU_ORTHOLOGUE AFUA_3G10980)-RELATED"/>
    <property type="match status" value="1"/>
</dbReference>
<feature type="domain" description="VanZ-like" evidence="3">
    <location>
        <begin position="44"/>
        <end position="160"/>
    </location>
</feature>
<proteinExistence type="predicted"/>
<sequence>MVMMSVQTPGPDPQPTLEGGGRPPTADPARLDLAARRAAGALLLVIVAVVAVIVFWPGPPDPSGQSALEAFLRRQHERGLPDWISFGLIQNLANVVMFLPLGYLGALAMRRHNYLVVAAAALGSGLIELVQLLLLPHRVASWPDIASNTVGALVGLLLAVPVLRRRRKRRRQFLRGHRGAVDSDRRAARIARI</sequence>
<evidence type="ECO:0000313" key="5">
    <source>
        <dbReference type="Proteomes" id="UP000198741"/>
    </source>
</evidence>
<keyword evidence="2" id="KW-1133">Transmembrane helix</keyword>
<dbReference type="InterPro" id="IPR006976">
    <property type="entry name" value="VanZ-like"/>
</dbReference>
<dbReference type="AlphaFoldDB" id="A0A1H0J4N1"/>
<dbReference type="PANTHER" id="PTHR28008:SF1">
    <property type="entry name" value="DOMAIN PROTEIN, PUTATIVE (AFU_ORTHOLOGUE AFUA_3G10980)-RELATED"/>
    <property type="match status" value="1"/>
</dbReference>
<name>A0A1H0J4N1_9ACTN</name>
<feature type="transmembrane region" description="Helical" evidence="2">
    <location>
        <begin position="145"/>
        <end position="163"/>
    </location>
</feature>
<evidence type="ECO:0000313" key="4">
    <source>
        <dbReference type="EMBL" id="SDO38704.1"/>
    </source>
</evidence>
<keyword evidence="2" id="KW-0472">Membrane</keyword>
<feature type="transmembrane region" description="Helical" evidence="2">
    <location>
        <begin position="38"/>
        <end position="56"/>
    </location>
</feature>
<dbReference type="STRING" id="1090615.SAMN04515671_0778"/>
<accession>A0A1H0J4N1</accession>